<dbReference type="AlphaFoldDB" id="A0AAU9JT40"/>
<dbReference type="Proteomes" id="UP001162131">
    <property type="component" value="Unassembled WGS sequence"/>
</dbReference>
<sequence length="178" mass="20918">MSSESQLQHDQIAEEITKITKELNTLKCTTENQLGFTWFGVQTLYDKVLEIKYCAQSYVDKHHLSKDQFFSGLLSQINELLACVEIERRSYSLAIKENEIEDINHVNEINSVDKDFYEAMDKLEESNLKISLVKEKLSMQINENRLLELKNRSLEEENKKLREEIDEIRRNLTSEVNN</sequence>
<evidence type="ECO:0000313" key="2">
    <source>
        <dbReference type="EMBL" id="CAG9327697.1"/>
    </source>
</evidence>
<proteinExistence type="predicted"/>
<reference evidence="2" key="1">
    <citation type="submission" date="2021-09" db="EMBL/GenBank/DDBJ databases">
        <authorList>
            <consortium name="AG Swart"/>
            <person name="Singh M."/>
            <person name="Singh A."/>
            <person name="Seah K."/>
            <person name="Emmerich C."/>
        </authorList>
    </citation>
    <scope>NUCLEOTIDE SEQUENCE</scope>
    <source>
        <strain evidence="2">ATCC30299</strain>
    </source>
</reference>
<evidence type="ECO:0000313" key="3">
    <source>
        <dbReference type="Proteomes" id="UP001162131"/>
    </source>
</evidence>
<comment type="caution">
    <text evidence="2">The sequence shown here is derived from an EMBL/GenBank/DDBJ whole genome shotgun (WGS) entry which is preliminary data.</text>
</comment>
<organism evidence="2 3">
    <name type="scientific">Blepharisma stoltei</name>
    <dbReference type="NCBI Taxonomy" id="1481888"/>
    <lineage>
        <taxon>Eukaryota</taxon>
        <taxon>Sar</taxon>
        <taxon>Alveolata</taxon>
        <taxon>Ciliophora</taxon>
        <taxon>Postciliodesmatophora</taxon>
        <taxon>Heterotrichea</taxon>
        <taxon>Heterotrichida</taxon>
        <taxon>Blepharismidae</taxon>
        <taxon>Blepharisma</taxon>
    </lineage>
</organism>
<keyword evidence="3" id="KW-1185">Reference proteome</keyword>
<keyword evidence="1" id="KW-0175">Coiled coil</keyword>
<name>A0AAU9JT40_9CILI</name>
<accession>A0AAU9JT40</accession>
<feature type="coiled-coil region" evidence="1">
    <location>
        <begin position="137"/>
        <end position="178"/>
    </location>
</feature>
<evidence type="ECO:0000256" key="1">
    <source>
        <dbReference type="SAM" id="Coils"/>
    </source>
</evidence>
<dbReference type="EMBL" id="CAJZBQ010000044">
    <property type="protein sequence ID" value="CAG9327697.1"/>
    <property type="molecule type" value="Genomic_DNA"/>
</dbReference>
<gene>
    <name evidence="2" type="ORF">BSTOLATCC_MIC44325</name>
</gene>
<protein>
    <submittedName>
        <fullName evidence="2">Uncharacterized protein</fullName>
    </submittedName>
</protein>